<proteinExistence type="predicted"/>
<protein>
    <submittedName>
        <fullName evidence="1">Uncharacterized protein</fullName>
    </submittedName>
</protein>
<accession>A0A0E9RCK1</accession>
<dbReference type="AlphaFoldDB" id="A0A0E9RCK1"/>
<evidence type="ECO:0000313" key="1">
    <source>
        <dbReference type="EMBL" id="JAH26527.1"/>
    </source>
</evidence>
<sequence length="34" mass="4001">MLLPLHCRYPKWPQVNFKNIFQDNGILAVKLSCI</sequence>
<reference evidence="1" key="2">
    <citation type="journal article" date="2015" name="Fish Shellfish Immunol.">
        <title>Early steps in the European eel (Anguilla anguilla)-Vibrio vulnificus interaction in the gills: Role of the RtxA13 toxin.</title>
        <authorList>
            <person name="Callol A."/>
            <person name="Pajuelo D."/>
            <person name="Ebbesson L."/>
            <person name="Teles M."/>
            <person name="MacKenzie S."/>
            <person name="Amaro C."/>
        </authorList>
    </citation>
    <scope>NUCLEOTIDE SEQUENCE</scope>
</reference>
<name>A0A0E9RCK1_ANGAN</name>
<reference evidence="1" key="1">
    <citation type="submission" date="2014-11" db="EMBL/GenBank/DDBJ databases">
        <authorList>
            <person name="Amaro Gonzalez C."/>
        </authorList>
    </citation>
    <scope>NUCLEOTIDE SEQUENCE</scope>
</reference>
<dbReference type="EMBL" id="GBXM01082050">
    <property type="protein sequence ID" value="JAH26527.1"/>
    <property type="molecule type" value="Transcribed_RNA"/>
</dbReference>
<organism evidence="1">
    <name type="scientific">Anguilla anguilla</name>
    <name type="common">European freshwater eel</name>
    <name type="synonym">Muraena anguilla</name>
    <dbReference type="NCBI Taxonomy" id="7936"/>
    <lineage>
        <taxon>Eukaryota</taxon>
        <taxon>Metazoa</taxon>
        <taxon>Chordata</taxon>
        <taxon>Craniata</taxon>
        <taxon>Vertebrata</taxon>
        <taxon>Euteleostomi</taxon>
        <taxon>Actinopterygii</taxon>
        <taxon>Neopterygii</taxon>
        <taxon>Teleostei</taxon>
        <taxon>Anguilliformes</taxon>
        <taxon>Anguillidae</taxon>
        <taxon>Anguilla</taxon>
    </lineage>
</organism>